<dbReference type="Pfam" id="PF13276">
    <property type="entry name" value="HTH_21"/>
    <property type="match status" value="1"/>
</dbReference>
<dbReference type="Pfam" id="PF13333">
    <property type="entry name" value="rve_2"/>
    <property type="match status" value="1"/>
</dbReference>
<dbReference type="Proteomes" id="UP000290682">
    <property type="component" value="Unassembled WGS sequence"/>
</dbReference>
<evidence type="ECO:0000259" key="1">
    <source>
        <dbReference type="PROSITE" id="PS50994"/>
    </source>
</evidence>
<evidence type="ECO:0000313" key="2">
    <source>
        <dbReference type="EMBL" id="RXZ42063.1"/>
    </source>
</evidence>
<feature type="domain" description="Integrase catalytic" evidence="1">
    <location>
        <begin position="228"/>
        <end position="393"/>
    </location>
</feature>
<dbReference type="PANTHER" id="PTHR46889:SF4">
    <property type="entry name" value="TRANSPOSASE INSO FOR INSERTION SEQUENCE ELEMENT IS911B-RELATED"/>
    <property type="match status" value="1"/>
</dbReference>
<dbReference type="EMBL" id="REGR01000015">
    <property type="protein sequence ID" value="RXZ42063.1"/>
    <property type="molecule type" value="Genomic_DNA"/>
</dbReference>
<evidence type="ECO:0000313" key="3">
    <source>
        <dbReference type="Proteomes" id="UP000290682"/>
    </source>
</evidence>
<keyword evidence="3" id="KW-1185">Reference proteome</keyword>
<dbReference type="InterPro" id="IPR050900">
    <property type="entry name" value="Transposase_IS3/IS150/IS904"/>
</dbReference>
<dbReference type="SUPFAM" id="SSF53098">
    <property type="entry name" value="Ribonuclease H-like"/>
    <property type="match status" value="1"/>
</dbReference>
<dbReference type="InterPro" id="IPR012337">
    <property type="entry name" value="RNaseH-like_sf"/>
</dbReference>
<dbReference type="SUPFAM" id="SSF46689">
    <property type="entry name" value="Homeodomain-like"/>
    <property type="match status" value="1"/>
</dbReference>
<accession>A0ABY0F9C0</accession>
<comment type="caution">
    <text evidence="2">The sequence shown here is derived from an EMBL/GenBank/DDBJ whole genome shotgun (WGS) entry which is preliminary data.</text>
</comment>
<dbReference type="InterPro" id="IPR048020">
    <property type="entry name" value="Transpos_IS3"/>
</dbReference>
<dbReference type="PROSITE" id="PS50994">
    <property type="entry name" value="INTEGRASE"/>
    <property type="match status" value="1"/>
</dbReference>
<dbReference type="Gene3D" id="3.30.420.10">
    <property type="entry name" value="Ribonuclease H-like superfamily/Ribonuclease H"/>
    <property type="match status" value="1"/>
</dbReference>
<protein>
    <submittedName>
        <fullName evidence="2">IS3 family transposase</fullName>
    </submittedName>
</protein>
<proteinExistence type="predicted"/>
<dbReference type="InterPro" id="IPR002514">
    <property type="entry name" value="Transposase_8"/>
</dbReference>
<name>A0ABY0F9C0_9NEIS</name>
<gene>
    <name evidence="2" type="ORF">EBB06_13515</name>
</gene>
<dbReference type="InterPro" id="IPR025948">
    <property type="entry name" value="HTH-like_dom"/>
</dbReference>
<dbReference type="Gene3D" id="1.10.10.60">
    <property type="entry name" value="Homeodomain-like"/>
    <property type="match status" value="1"/>
</dbReference>
<dbReference type="NCBIfam" id="NF033516">
    <property type="entry name" value="transpos_IS3"/>
    <property type="match status" value="1"/>
</dbReference>
<dbReference type="InterPro" id="IPR036397">
    <property type="entry name" value="RNaseH_sf"/>
</dbReference>
<sequence>MAKRNNAQKTWRYSMEFKAMAVHMSLQDGVQVQQVAAALDIHPFMLSRWRKEYREGKIVADKRKRPVEQNVPCGKELIEVEKLRKENAKLKQENELPKKVATVSGGTTSQRFGFIAVHGKTLGVRYLCHWLNVSRSGYYAWSKRKESMRASQDLQLLEQIKTVHARSNGIYGSPRVHRALAREGVAVGKKRVERLMRIAGLSGRVARMYRRLPGLTRFYEKHQNLKLGMAAPTGMNQQWVGDLTYIKVANQWRYLAVVMDLYSRRVIGWSLGEQKTAELTLRALRQAIRQREPGSGLIFHTDRGVEYGAHLIQTELVRYGIRSSMNRPGRCTDNAHMESFFHSLKAEALHGCYFRTEDELRVKLNHYISHFYNHRRLHSGIGYKTLVEHEEMVV</sequence>
<dbReference type="PANTHER" id="PTHR46889">
    <property type="entry name" value="TRANSPOSASE INSF FOR INSERTION SEQUENCE IS3B-RELATED"/>
    <property type="match status" value="1"/>
</dbReference>
<dbReference type="InterPro" id="IPR009057">
    <property type="entry name" value="Homeodomain-like_sf"/>
</dbReference>
<reference evidence="2 3" key="1">
    <citation type="submission" date="2018-10" db="EMBL/GenBank/DDBJ databases">
        <title>Draft genome of Fastidiocella sp. strain 375T, a bacterium isolated from a karstic cave dripping water.</title>
        <authorList>
            <person name="Coelho C."/>
            <person name="Verissimo A."/>
            <person name="Tiago I."/>
        </authorList>
    </citation>
    <scope>NUCLEOTIDE SEQUENCE [LARGE SCALE GENOMIC DNA]</scope>
    <source>
        <strain evidence="2 3">CAVE-375</strain>
    </source>
</reference>
<dbReference type="Pfam" id="PF00665">
    <property type="entry name" value="rve"/>
    <property type="match status" value="1"/>
</dbReference>
<dbReference type="InterPro" id="IPR001584">
    <property type="entry name" value="Integrase_cat-core"/>
</dbReference>
<dbReference type="Pfam" id="PF01527">
    <property type="entry name" value="HTH_Tnp_1"/>
    <property type="match status" value="1"/>
</dbReference>
<organism evidence="2 3">
    <name type="scientific">Crenobacter cavernae</name>
    <dbReference type="NCBI Taxonomy" id="2290923"/>
    <lineage>
        <taxon>Bacteria</taxon>
        <taxon>Pseudomonadati</taxon>
        <taxon>Pseudomonadota</taxon>
        <taxon>Betaproteobacteria</taxon>
        <taxon>Neisseriales</taxon>
        <taxon>Neisseriaceae</taxon>
        <taxon>Crenobacter</taxon>
    </lineage>
</organism>